<proteinExistence type="predicted"/>
<evidence type="ECO:0008006" key="3">
    <source>
        <dbReference type="Google" id="ProtNLM"/>
    </source>
</evidence>
<gene>
    <name evidence="1" type="ORF">WA026_007112</name>
</gene>
<evidence type="ECO:0000313" key="2">
    <source>
        <dbReference type="Proteomes" id="UP001431783"/>
    </source>
</evidence>
<protein>
    <recommendedName>
        <fullName evidence="3">LAGLIDADG homing endonuclease</fullName>
    </recommendedName>
</protein>
<organism evidence="1 2">
    <name type="scientific">Henosepilachna vigintioctopunctata</name>
    <dbReference type="NCBI Taxonomy" id="420089"/>
    <lineage>
        <taxon>Eukaryota</taxon>
        <taxon>Metazoa</taxon>
        <taxon>Ecdysozoa</taxon>
        <taxon>Arthropoda</taxon>
        <taxon>Hexapoda</taxon>
        <taxon>Insecta</taxon>
        <taxon>Pterygota</taxon>
        <taxon>Neoptera</taxon>
        <taxon>Endopterygota</taxon>
        <taxon>Coleoptera</taxon>
        <taxon>Polyphaga</taxon>
        <taxon>Cucujiformia</taxon>
        <taxon>Coccinelloidea</taxon>
        <taxon>Coccinellidae</taxon>
        <taxon>Epilachninae</taxon>
        <taxon>Epilachnini</taxon>
        <taxon>Henosepilachna</taxon>
    </lineage>
</organism>
<dbReference type="AlphaFoldDB" id="A0AAW1V9I6"/>
<comment type="caution">
    <text evidence="1">The sequence shown here is derived from an EMBL/GenBank/DDBJ whole genome shotgun (WGS) entry which is preliminary data.</text>
</comment>
<keyword evidence="2" id="KW-1185">Reference proteome</keyword>
<name>A0AAW1V9I6_9CUCU</name>
<sequence>MTDKYILEWIHHALTPVTVKLSLVGHLCYIENCKLGNTGLNSSHNRSDFVLVGKISTHITGYVECTNKLAADPELLRLSEDAFDCMRGWFLRNELVLDAENRKTILFAMKQQESDMPSLISISGGNIIKLENSIKFIVLRTAELGQQDY</sequence>
<dbReference type="EMBL" id="JARQZJ010000123">
    <property type="protein sequence ID" value="KAK9889731.1"/>
    <property type="molecule type" value="Genomic_DNA"/>
</dbReference>
<dbReference type="Proteomes" id="UP001431783">
    <property type="component" value="Unassembled WGS sequence"/>
</dbReference>
<accession>A0AAW1V9I6</accession>
<reference evidence="1 2" key="1">
    <citation type="submission" date="2023-03" db="EMBL/GenBank/DDBJ databases">
        <title>Genome insight into feeding habits of ladybird beetles.</title>
        <authorList>
            <person name="Li H.-S."/>
            <person name="Huang Y.-H."/>
            <person name="Pang H."/>
        </authorList>
    </citation>
    <scope>NUCLEOTIDE SEQUENCE [LARGE SCALE GENOMIC DNA]</scope>
    <source>
        <strain evidence="1">SYSU_2023b</strain>
        <tissue evidence="1">Whole body</tissue>
    </source>
</reference>
<evidence type="ECO:0000313" key="1">
    <source>
        <dbReference type="EMBL" id="KAK9889731.1"/>
    </source>
</evidence>